<dbReference type="VEuPathDB" id="FungiDB:H310_14622"/>
<dbReference type="OrthoDB" id="77388at2759"/>
<dbReference type="Pfam" id="PF19193">
    <property type="entry name" value="Tectonin"/>
    <property type="match status" value="2"/>
</dbReference>
<dbReference type="AlphaFoldDB" id="A0A024T9D9"/>
<reference evidence="1" key="1">
    <citation type="submission" date="2013-12" db="EMBL/GenBank/DDBJ databases">
        <title>The Genome Sequence of Aphanomyces invadans NJM9701.</title>
        <authorList>
            <consortium name="The Broad Institute Genomics Platform"/>
            <person name="Russ C."/>
            <person name="Tyler B."/>
            <person name="van West P."/>
            <person name="Dieguez-Uribeondo J."/>
            <person name="Young S.K."/>
            <person name="Zeng Q."/>
            <person name="Gargeya S."/>
            <person name="Fitzgerald M."/>
            <person name="Abouelleil A."/>
            <person name="Alvarado L."/>
            <person name="Chapman S.B."/>
            <person name="Gainer-Dewar J."/>
            <person name="Goldberg J."/>
            <person name="Griggs A."/>
            <person name="Gujja S."/>
            <person name="Hansen M."/>
            <person name="Howarth C."/>
            <person name="Imamovic A."/>
            <person name="Ireland A."/>
            <person name="Larimer J."/>
            <person name="McCowan C."/>
            <person name="Murphy C."/>
            <person name="Pearson M."/>
            <person name="Poon T.W."/>
            <person name="Priest M."/>
            <person name="Roberts A."/>
            <person name="Saif S."/>
            <person name="Shea T."/>
            <person name="Sykes S."/>
            <person name="Wortman J."/>
            <person name="Nusbaum C."/>
            <person name="Birren B."/>
        </authorList>
    </citation>
    <scope>NUCLEOTIDE SEQUENCE [LARGE SCALE GENOMIC DNA]</scope>
    <source>
        <strain evidence="1">NJM9701</strain>
    </source>
</reference>
<organism evidence="1">
    <name type="scientific">Aphanomyces invadans</name>
    <dbReference type="NCBI Taxonomy" id="157072"/>
    <lineage>
        <taxon>Eukaryota</taxon>
        <taxon>Sar</taxon>
        <taxon>Stramenopiles</taxon>
        <taxon>Oomycota</taxon>
        <taxon>Saprolegniomycetes</taxon>
        <taxon>Saprolegniales</taxon>
        <taxon>Verrucalvaceae</taxon>
        <taxon>Aphanomyces</taxon>
    </lineage>
</organism>
<accession>A0A024T9D9</accession>
<gene>
    <name evidence="1" type="ORF">H310_14622</name>
</gene>
<proteinExistence type="predicted"/>
<dbReference type="SMART" id="SM00706">
    <property type="entry name" value="TECPR"/>
    <property type="match status" value="5"/>
</dbReference>
<dbReference type="InterPro" id="IPR006624">
    <property type="entry name" value="Beta-propeller_rpt_TECPR"/>
</dbReference>
<dbReference type="EMBL" id="KI914028">
    <property type="protein sequence ID" value="ETV90619.1"/>
    <property type="molecule type" value="Genomic_DNA"/>
</dbReference>
<sequence>MSTFVYRSQARSVMKRFVRVGALAASLVTGESTGVAPCLDAPEGWSAVLGSLTQVAADKAIVCGLNALDDYKVFCSLKKQPASWWQLEHVAFKDIAVRDGVVFGIQTDGKLMTGPSGPTATFVQVPTPFCEAVAITFNGSTLCVVTSRSQIFCASTTRTGFPATVNWQRLDGDMTQLALAGTTVYGVNGQNQLWTGTITDATLAAGVTKWVEVPNYRFQQVAFDGERVCGVTPSLQVVCAPIHVGDSNSAPMSWTALEGELTYVSNYDTSLYGVDAAGHVYVQYLAPPPAVPTANEPPSLPVKRKRVPWTVVPTPQMALVTVSSFGSNVCGTDSAGSIYCTAFNADTPTVVSWVQLQGRAMQEVVVADKGALYGVSMTGGTFYAPTCKATARWVQQSDDLMNMAVDGSVVCGVSRGSLVYCANRNTQTSTPNWTLLDGILIQIVVANGVLFGLDTRNKLWTGSSKTIESGSGSWAPIANSAKYSRISYDGIRLCGVLTPGNKIRCADAGLATLPNWYNVPGAGANMAYVSVQRENLFALMANSTLLYRALDAGDENI</sequence>
<protein>
    <submittedName>
        <fullName evidence="1">Uncharacterized protein</fullName>
    </submittedName>
</protein>
<evidence type="ECO:0000313" key="1">
    <source>
        <dbReference type="EMBL" id="ETV90619.1"/>
    </source>
</evidence>
<dbReference type="RefSeq" id="XP_008880740.1">
    <property type="nucleotide sequence ID" value="XM_008882518.1"/>
</dbReference>
<name>A0A024T9D9_9STRA</name>
<dbReference type="GeneID" id="20091672"/>